<feature type="domain" description="ATPase dynein-related AAA" evidence="1">
    <location>
        <begin position="19"/>
        <end position="103"/>
    </location>
</feature>
<sequence>MREILNYLIKQNGLVPVEKTQNSSEPHVLIIDEINRGNVAQIFGELITLIETSKRAGKDEQLEAMLTYSKQPFTVPSNLFIIGTMNTADRSVEAFDAALRRRFSFEEMMPEPDLLSPYALLTKFHEKYYYVEWPEWEKNFSQYARDFYDFIGMLDFPIAGEEEKILLNLLNNMNLM</sequence>
<evidence type="ECO:0000313" key="2">
    <source>
        <dbReference type="EMBL" id="MFD2863579.1"/>
    </source>
</evidence>
<evidence type="ECO:0000259" key="1">
    <source>
        <dbReference type="Pfam" id="PF07728"/>
    </source>
</evidence>
<dbReference type="InterPro" id="IPR027417">
    <property type="entry name" value="P-loop_NTPase"/>
</dbReference>
<dbReference type="Pfam" id="PF07728">
    <property type="entry name" value="AAA_5"/>
    <property type="match status" value="1"/>
</dbReference>
<proteinExistence type="predicted"/>
<organism evidence="2 3">
    <name type="scientific">Mucilaginibacter antarcticus</name>
    <dbReference type="NCBI Taxonomy" id="1855725"/>
    <lineage>
        <taxon>Bacteria</taxon>
        <taxon>Pseudomonadati</taxon>
        <taxon>Bacteroidota</taxon>
        <taxon>Sphingobacteriia</taxon>
        <taxon>Sphingobacteriales</taxon>
        <taxon>Sphingobacteriaceae</taxon>
        <taxon>Mucilaginibacter</taxon>
    </lineage>
</organism>
<protein>
    <submittedName>
        <fullName evidence="2">AAA family ATPase</fullName>
    </submittedName>
</protein>
<comment type="caution">
    <text evidence="2">The sequence shown here is derived from an EMBL/GenBank/DDBJ whole genome shotgun (WGS) entry which is preliminary data.</text>
</comment>
<dbReference type="RefSeq" id="WP_377123240.1">
    <property type="nucleotide sequence ID" value="NZ_JBHUON010000002.1"/>
</dbReference>
<dbReference type="Gene3D" id="3.40.50.300">
    <property type="entry name" value="P-loop containing nucleotide triphosphate hydrolases"/>
    <property type="match status" value="1"/>
</dbReference>
<dbReference type="PANTHER" id="PTHR37291:SF1">
    <property type="entry name" value="TYPE IV METHYL-DIRECTED RESTRICTION ENZYME ECOKMCRB SUBUNIT"/>
    <property type="match status" value="1"/>
</dbReference>
<dbReference type="SUPFAM" id="SSF52540">
    <property type="entry name" value="P-loop containing nucleoside triphosphate hydrolases"/>
    <property type="match status" value="1"/>
</dbReference>
<dbReference type="Proteomes" id="UP001597601">
    <property type="component" value="Unassembled WGS sequence"/>
</dbReference>
<dbReference type="PANTHER" id="PTHR37291">
    <property type="entry name" value="5-METHYLCYTOSINE-SPECIFIC RESTRICTION ENZYME B"/>
    <property type="match status" value="1"/>
</dbReference>
<dbReference type="InterPro" id="IPR052934">
    <property type="entry name" value="Methyl-DNA_Rec/Restrict_Enz"/>
</dbReference>
<name>A0ABW5XLU4_9SPHI</name>
<dbReference type="InterPro" id="IPR011704">
    <property type="entry name" value="ATPase_dyneun-rel_AAA"/>
</dbReference>
<evidence type="ECO:0000313" key="3">
    <source>
        <dbReference type="Proteomes" id="UP001597601"/>
    </source>
</evidence>
<keyword evidence="3" id="KW-1185">Reference proteome</keyword>
<dbReference type="EMBL" id="JBHUON010000002">
    <property type="protein sequence ID" value="MFD2863579.1"/>
    <property type="molecule type" value="Genomic_DNA"/>
</dbReference>
<gene>
    <name evidence="2" type="ORF">ACFSYC_02665</name>
</gene>
<accession>A0ABW5XLU4</accession>
<reference evidence="3" key="1">
    <citation type="journal article" date="2019" name="Int. J. Syst. Evol. Microbiol.">
        <title>The Global Catalogue of Microorganisms (GCM) 10K type strain sequencing project: providing services to taxonomists for standard genome sequencing and annotation.</title>
        <authorList>
            <consortium name="The Broad Institute Genomics Platform"/>
            <consortium name="The Broad Institute Genome Sequencing Center for Infectious Disease"/>
            <person name="Wu L."/>
            <person name="Ma J."/>
        </authorList>
    </citation>
    <scope>NUCLEOTIDE SEQUENCE [LARGE SCALE GENOMIC DNA]</scope>
    <source>
        <strain evidence="3">KCTC 52232</strain>
    </source>
</reference>